<dbReference type="GO" id="GO:0016020">
    <property type="term" value="C:membrane"/>
    <property type="evidence" value="ECO:0007669"/>
    <property type="project" value="GOC"/>
</dbReference>
<feature type="chain" id="PRO_5040874991" description="galactosylceramidase" evidence="6">
    <location>
        <begin position="27"/>
        <end position="823"/>
    </location>
</feature>
<evidence type="ECO:0000256" key="5">
    <source>
        <dbReference type="ARBA" id="ARBA00033098"/>
    </source>
</evidence>
<dbReference type="InterPro" id="IPR001286">
    <property type="entry name" value="Glyco_hydro_59"/>
</dbReference>
<dbReference type="AlphaFoldDB" id="A0A9W6RSP9"/>
<dbReference type="PROSITE" id="PS00018">
    <property type="entry name" value="EF_HAND_1"/>
    <property type="match status" value="1"/>
</dbReference>
<organism evidence="8 9">
    <name type="scientific">Actinoallomurus iriomotensis</name>
    <dbReference type="NCBI Taxonomy" id="478107"/>
    <lineage>
        <taxon>Bacteria</taxon>
        <taxon>Bacillati</taxon>
        <taxon>Actinomycetota</taxon>
        <taxon>Actinomycetes</taxon>
        <taxon>Streptosporangiales</taxon>
        <taxon>Thermomonosporaceae</taxon>
        <taxon>Actinoallomurus</taxon>
    </lineage>
</organism>
<dbReference type="InterPro" id="IPR013785">
    <property type="entry name" value="Aldolase_TIM"/>
</dbReference>
<dbReference type="PRINTS" id="PR00850">
    <property type="entry name" value="GLHYDRLASE59"/>
</dbReference>
<dbReference type="PROSITE" id="PS50022">
    <property type="entry name" value="FA58C_3"/>
    <property type="match status" value="1"/>
</dbReference>
<dbReference type="GO" id="GO:0006683">
    <property type="term" value="P:galactosylceramide catabolic process"/>
    <property type="evidence" value="ECO:0007669"/>
    <property type="project" value="InterPro"/>
</dbReference>
<evidence type="ECO:0000256" key="3">
    <source>
        <dbReference type="ARBA" id="ARBA00022919"/>
    </source>
</evidence>
<sequence>MRARPRWLLLVLGLLPLLALASPARAAAPPQVTIDGASGGRVFDGVGALSAGASSRLLVDYPEPQRSRILDYLFKPGYGAALQILKVEIGGDTNSTDGAEPSHRRTPSDLNCDRGYEWWLMEQAKARNPGIRLSALQWGAPGWTGSDAARPTVWTDRNIDYLLSWLGCAARHHLRIDYLGGWNEGYSDGDWFVRLHQALREHGYGDVKVVADDSFNWDVLQPIAANPAFAAAVDVVGQHYVCGYLTDYLQCPSPAAAQALGKPLHASEQGSLPYDSGAAPLARALSRPYIDGAMTSTINWALIASWYDTMPFQASGLMGANEPWSGAYVAGPSLWAVAHTTQFTEPGWRYVDSAKGYLDGGGSYVALRSPDSRDYSMIAETIDATAPQRLRFTVGGGLPDGPAAVWSSDLSSGDSRRWFVREGTVRPGDTLTLAPGHVYTLTTTRGQGRGRAVSPPPAPLRLPYRDGFGSTALGSAPRYVSDLDGAFEVAPCDGRPGRCLRQVIDEQPVWWNGWLRRPVTVVGDLRSWRDYEAGVDARLDGDGEGWVELLGRVDGQWADAVSGIHLRVSGSGDWQLYDENLQGQDSRLCVPSDPACAGVEAQSRRPVQRRTLAAGRTPVGAATWHRLRLRFSGDQVTAYLDGRRLAQVVSSTHASGQTGLAVAPWRHAEFDDLAVTPVAPTGDVRYLPGQWLSATGTGFHHGYEPRKAVDGSVESMWHSEWSPRAALPQAVTVDTGRTRRISQVTYQPREDGNHNGVITRYELATSVDGVTYTRVATGTWPLDATRKSITLPDVEARYVRLTAVEAGGGYASAAEIQIGVPAM</sequence>
<evidence type="ECO:0000256" key="4">
    <source>
        <dbReference type="ARBA" id="ARBA00022963"/>
    </source>
</evidence>
<name>A0A9W6RSP9_9ACTN</name>
<protein>
    <recommendedName>
        <fullName evidence="2">galactosylceramidase</fullName>
        <ecNumber evidence="2">3.2.1.46</ecNumber>
    </recommendedName>
    <alternativeName>
        <fullName evidence="5">Galactosylceramidase</fullName>
    </alternativeName>
</protein>
<dbReference type="Gene3D" id="2.60.120.260">
    <property type="entry name" value="Galactose-binding domain-like"/>
    <property type="match status" value="1"/>
</dbReference>
<comment type="similarity">
    <text evidence="1">Belongs to the glycosyl hydrolase 59 family.</text>
</comment>
<dbReference type="Pfam" id="PF00754">
    <property type="entry name" value="F5_F8_type_C"/>
    <property type="match status" value="1"/>
</dbReference>
<dbReference type="InterPro" id="IPR049162">
    <property type="entry name" value="GH59_C"/>
</dbReference>
<dbReference type="RefSeq" id="WP_285634422.1">
    <property type="nucleotide sequence ID" value="NZ_BSTJ01000016.1"/>
</dbReference>
<evidence type="ECO:0000256" key="2">
    <source>
        <dbReference type="ARBA" id="ARBA00012657"/>
    </source>
</evidence>
<dbReference type="InterPro" id="IPR008979">
    <property type="entry name" value="Galactose-bd-like_sf"/>
</dbReference>
<keyword evidence="3" id="KW-0746">Sphingolipid metabolism</keyword>
<dbReference type="Proteomes" id="UP001165135">
    <property type="component" value="Unassembled WGS sequence"/>
</dbReference>
<dbReference type="InterPro" id="IPR049161">
    <property type="entry name" value="GH59_cat"/>
</dbReference>
<dbReference type="GO" id="GO:0005764">
    <property type="term" value="C:lysosome"/>
    <property type="evidence" value="ECO:0007669"/>
    <property type="project" value="TreeGrafter"/>
</dbReference>
<dbReference type="Pfam" id="PF02057">
    <property type="entry name" value="Glyco_hydro_59"/>
    <property type="match status" value="1"/>
</dbReference>
<dbReference type="PANTHER" id="PTHR15172:SF1">
    <property type="entry name" value="GALACTOCEREBROSIDASE"/>
    <property type="match status" value="1"/>
</dbReference>
<feature type="domain" description="F5/8 type C" evidence="7">
    <location>
        <begin position="674"/>
        <end position="821"/>
    </location>
</feature>
<evidence type="ECO:0000256" key="6">
    <source>
        <dbReference type="SAM" id="SignalP"/>
    </source>
</evidence>
<dbReference type="InterPro" id="IPR018247">
    <property type="entry name" value="EF_Hand_1_Ca_BS"/>
</dbReference>
<dbReference type="GO" id="GO:0004336">
    <property type="term" value="F:galactosylceramidase activity"/>
    <property type="evidence" value="ECO:0007669"/>
    <property type="project" value="UniProtKB-EC"/>
</dbReference>
<evidence type="ECO:0000256" key="1">
    <source>
        <dbReference type="ARBA" id="ARBA00005637"/>
    </source>
</evidence>
<dbReference type="EMBL" id="BSTJ01000016">
    <property type="protein sequence ID" value="GLY80864.1"/>
    <property type="molecule type" value="Genomic_DNA"/>
</dbReference>
<proteinExistence type="inferred from homology"/>
<evidence type="ECO:0000259" key="7">
    <source>
        <dbReference type="PROSITE" id="PS50022"/>
    </source>
</evidence>
<dbReference type="Gene3D" id="2.60.120.560">
    <property type="entry name" value="Exo-inulinase, domain 1"/>
    <property type="match status" value="1"/>
</dbReference>
<gene>
    <name evidence="8" type="ORF">Airi01_091310</name>
</gene>
<dbReference type="SUPFAM" id="SSF51445">
    <property type="entry name" value="(Trans)glycosidases"/>
    <property type="match status" value="1"/>
</dbReference>
<comment type="caution">
    <text evidence="8">The sequence shown here is derived from an EMBL/GenBank/DDBJ whole genome shotgun (WGS) entry which is preliminary data.</text>
</comment>
<dbReference type="SUPFAM" id="SSF49785">
    <property type="entry name" value="Galactose-binding domain-like"/>
    <property type="match status" value="1"/>
</dbReference>
<accession>A0A9W6RSP9</accession>
<dbReference type="Gene3D" id="3.20.20.80">
    <property type="entry name" value="Glycosidases"/>
    <property type="match status" value="1"/>
</dbReference>
<evidence type="ECO:0000313" key="9">
    <source>
        <dbReference type="Proteomes" id="UP001165135"/>
    </source>
</evidence>
<dbReference type="EC" id="3.2.1.46" evidence="2"/>
<keyword evidence="3" id="KW-0443">Lipid metabolism</keyword>
<dbReference type="InterPro" id="IPR000421">
    <property type="entry name" value="FA58C"/>
</dbReference>
<evidence type="ECO:0000313" key="8">
    <source>
        <dbReference type="EMBL" id="GLY80864.1"/>
    </source>
</evidence>
<dbReference type="PANTHER" id="PTHR15172">
    <property type="entry name" value="GALACTOCEREBROSIDASE"/>
    <property type="match status" value="1"/>
</dbReference>
<keyword evidence="6" id="KW-0732">Signal</keyword>
<keyword evidence="4" id="KW-0442">Lipid degradation</keyword>
<feature type="signal peptide" evidence="6">
    <location>
        <begin position="1"/>
        <end position="26"/>
    </location>
</feature>
<dbReference type="Pfam" id="PF21708">
    <property type="entry name" value="Glyco_hydro_59_C"/>
    <property type="match status" value="1"/>
</dbReference>
<dbReference type="InterPro" id="IPR017853">
    <property type="entry name" value="GH"/>
</dbReference>
<dbReference type="Gene3D" id="3.20.20.70">
    <property type="entry name" value="Aldolase class I"/>
    <property type="match status" value="1"/>
</dbReference>
<reference evidence="8" key="1">
    <citation type="submission" date="2023-03" db="EMBL/GenBank/DDBJ databases">
        <title>Actinoallomurus iriomotensis NBRC 103681.</title>
        <authorList>
            <person name="Ichikawa N."/>
            <person name="Sato H."/>
            <person name="Tonouchi N."/>
        </authorList>
    </citation>
    <scope>NUCLEOTIDE SEQUENCE</scope>
    <source>
        <strain evidence="8">NBRC 103681</strain>
    </source>
</reference>